<dbReference type="Gene3D" id="3.50.50.60">
    <property type="entry name" value="FAD/NAD(P)-binding domain"/>
    <property type="match status" value="1"/>
</dbReference>
<dbReference type="InterPro" id="IPR002937">
    <property type="entry name" value="Amino_oxidase"/>
</dbReference>
<feature type="domain" description="Amine oxidase" evidence="1">
    <location>
        <begin position="11"/>
        <end position="399"/>
    </location>
</feature>
<organism evidence="2">
    <name type="scientific">Pedococcus sp. KACC 23699</name>
    <dbReference type="NCBI Taxonomy" id="3149228"/>
    <lineage>
        <taxon>Bacteria</taxon>
        <taxon>Bacillati</taxon>
        <taxon>Actinomycetota</taxon>
        <taxon>Actinomycetes</taxon>
        <taxon>Micrococcales</taxon>
        <taxon>Intrasporangiaceae</taxon>
        <taxon>Pedococcus</taxon>
    </lineage>
</organism>
<proteinExistence type="predicted"/>
<accession>A0AAU7JR95</accession>
<dbReference type="RefSeq" id="WP_406830178.1">
    <property type="nucleotide sequence ID" value="NZ_CP157483.1"/>
</dbReference>
<dbReference type="SUPFAM" id="SSF51905">
    <property type="entry name" value="FAD/NAD(P)-binding domain"/>
    <property type="match status" value="1"/>
</dbReference>
<name>A0AAU7JR95_9MICO</name>
<evidence type="ECO:0000313" key="2">
    <source>
        <dbReference type="EMBL" id="XBO42760.1"/>
    </source>
</evidence>
<gene>
    <name evidence="2" type="ORF">ABEG17_14445</name>
</gene>
<evidence type="ECO:0000259" key="1">
    <source>
        <dbReference type="Pfam" id="PF01593"/>
    </source>
</evidence>
<dbReference type="GO" id="GO:0016491">
    <property type="term" value="F:oxidoreductase activity"/>
    <property type="evidence" value="ECO:0007669"/>
    <property type="project" value="InterPro"/>
</dbReference>
<dbReference type="PANTHER" id="PTHR42841">
    <property type="entry name" value="AMINE OXIDASE"/>
    <property type="match status" value="1"/>
</dbReference>
<protein>
    <submittedName>
        <fullName evidence="2">FAD-dependent oxidoreductase</fullName>
    </submittedName>
</protein>
<dbReference type="EMBL" id="CP157483">
    <property type="protein sequence ID" value="XBO42760.1"/>
    <property type="molecule type" value="Genomic_DNA"/>
</dbReference>
<sequence>MHDVVVVGAGLAGLTCAVALEARGLDVLVLEAAAEVGGRVRTEVVDGHLCDVGFQLLNPAYPAVRRLVDVDALRLQTFGAGVEVRRGGRGVTALLADPRREPTALLRTLASGLLAPGELAALARWAAPSLGPVRRLLDGPDTSLAESLDRTGVQGPLRREVLEPFLAGVLADDRGETSAAFVRLLLRSFLLGTPGLPAEGMRALPAQLAARLSRPVQVDSRATLGAGTTVRTPDGEVAARAVVVATDVAAAASLDVLRPAATNGLRTWWFSTTDPAPTSRWLRVDGARGPVVNTAVVSDAAPTYAPPGRRLVQATTLTTAPDDEGLVRREVGRLWSTSTERWDLLVRHDVGAALPFVAPPLVVRRPVALGGGRFVAGDHRDTSSIQGAMVSGRRAARAVAAHLGVTEGAS</sequence>
<dbReference type="AlphaFoldDB" id="A0AAU7JR95"/>
<reference evidence="2" key="1">
    <citation type="submission" date="2024-05" db="EMBL/GenBank/DDBJ databases">
        <authorList>
            <person name="Kim S."/>
            <person name="Heo J."/>
            <person name="Choi H."/>
            <person name="Choi Y."/>
            <person name="Kwon S.-W."/>
            <person name="Kim Y."/>
        </authorList>
    </citation>
    <scope>NUCLEOTIDE SEQUENCE</scope>
    <source>
        <strain evidence="2">KACC 23699</strain>
    </source>
</reference>
<dbReference type="InterPro" id="IPR036188">
    <property type="entry name" value="FAD/NAD-bd_sf"/>
</dbReference>
<dbReference type="Pfam" id="PF01593">
    <property type="entry name" value="Amino_oxidase"/>
    <property type="match status" value="1"/>
</dbReference>